<dbReference type="Pfam" id="PF09324">
    <property type="entry name" value="Sec7-like_HDS"/>
    <property type="match status" value="1"/>
</dbReference>
<dbReference type="PANTHER" id="PTHR10663:SF375">
    <property type="entry name" value="LD29171P"/>
    <property type="match status" value="1"/>
</dbReference>
<evidence type="ECO:0000256" key="4">
    <source>
        <dbReference type="ARBA" id="ARBA00022490"/>
    </source>
</evidence>
<dbReference type="InterPro" id="IPR046455">
    <property type="entry name" value="Sec7/BIG1-like_C"/>
</dbReference>
<dbReference type="PROSITE" id="PS50190">
    <property type="entry name" value="SEC7"/>
    <property type="match status" value="1"/>
</dbReference>
<dbReference type="SUPFAM" id="SSF48371">
    <property type="entry name" value="ARM repeat"/>
    <property type="match status" value="2"/>
</dbReference>
<dbReference type="Gene3D" id="1.10.220.20">
    <property type="match status" value="1"/>
</dbReference>
<dbReference type="GO" id="GO:0005085">
    <property type="term" value="F:guanyl-nucleotide exchange factor activity"/>
    <property type="evidence" value="ECO:0007669"/>
    <property type="project" value="InterPro"/>
</dbReference>
<dbReference type="PANTHER" id="PTHR10663">
    <property type="entry name" value="GUANYL-NUCLEOTIDE EXCHANGE FACTOR"/>
    <property type="match status" value="1"/>
</dbReference>
<keyword evidence="4" id="KW-0963">Cytoplasm</keyword>
<dbReference type="InterPro" id="IPR032629">
    <property type="entry name" value="DCB_dom"/>
</dbReference>
<dbReference type="Gene3D" id="1.10.1000.11">
    <property type="entry name" value="Arf Nucleotide-binding Site Opener,domain 2"/>
    <property type="match status" value="1"/>
</dbReference>
<evidence type="ECO:0000256" key="6">
    <source>
        <dbReference type="ARBA" id="ARBA00023136"/>
    </source>
</evidence>
<dbReference type="WBParaSite" id="Pan_g9859.t2">
    <property type="protein sequence ID" value="Pan_g9859.t2"/>
    <property type="gene ID" value="Pan_g9859"/>
</dbReference>
<protein>
    <submittedName>
        <fullName evidence="10">SEC7 domain-containing protein</fullName>
    </submittedName>
</protein>
<dbReference type="InterPro" id="IPR035999">
    <property type="entry name" value="Sec7_dom_sf"/>
</dbReference>
<organism evidence="9 10">
    <name type="scientific">Panagrellus redivivus</name>
    <name type="common">Microworm</name>
    <dbReference type="NCBI Taxonomy" id="6233"/>
    <lineage>
        <taxon>Eukaryota</taxon>
        <taxon>Metazoa</taxon>
        <taxon>Ecdysozoa</taxon>
        <taxon>Nematoda</taxon>
        <taxon>Chromadorea</taxon>
        <taxon>Rhabditida</taxon>
        <taxon>Tylenchina</taxon>
        <taxon>Panagrolaimomorpha</taxon>
        <taxon>Panagrolaimoidea</taxon>
        <taxon>Panagrolaimidae</taxon>
        <taxon>Panagrellus</taxon>
    </lineage>
</organism>
<dbReference type="InterPro" id="IPR016024">
    <property type="entry name" value="ARM-type_fold"/>
</dbReference>
<dbReference type="Pfam" id="PF01369">
    <property type="entry name" value="Sec7"/>
    <property type="match status" value="1"/>
</dbReference>
<feature type="domain" description="SEC7" evidence="8">
    <location>
        <begin position="572"/>
        <end position="761"/>
    </location>
</feature>
<reference evidence="9" key="1">
    <citation type="journal article" date="2013" name="Genetics">
        <title>The draft genome and transcriptome of Panagrellus redivivus are shaped by the harsh demands of a free-living lifestyle.</title>
        <authorList>
            <person name="Srinivasan J."/>
            <person name="Dillman A.R."/>
            <person name="Macchietto M.G."/>
            <person name="Heikkinen L."/>
            <person name="Lakso M."/>
            <person name="Fracchia K.M."/>
            <person name="Antoshechkin I."/>
            <person name="Mortazavi A."/>
            <person name="Wong G."/>
            <person name="Sternberg P.W."/>
        </authorList>
    </citation>
    <scope>NUCLEOTIDE SEQUENCE [LARGE SCALE GENOMIC DNA]</scope>
    <source>
        <strain evidence="9">MT8872</strain>
    </source>
</reference>
<dbReference type="GO" id="GO:0016020">
    <property type="term" value="C:membrane"/>
    <property type="evidence" value="ECO:0007669"/>
    <property type="project" value="UniProtKB-SubCell"/>
</dbReference>
<dbReference type="Proteomes" id="UP000492821">
    <property type="component" value="Unassembled WGS sequence"/>
</dbReference>
<dbReference type="InterPro" id="IPR000904">
    <property type="entry name" value="Sec7_dom"/>
</dbReference>
<dbReference type="GO" id="GO:0015031">
    <property type="term" value="P:protein transport"/>
    <property type="evidence" value="ECO:0007669"/>
    <property type="project" value="UniProtKB-KW"/>
</dbReference>
<feature type="region of interest" description="Disordered" evidence="7">
    <location>
        <begin position="1"/>
        <end position="31"/>
    </location>
</feature>
<dbReference type="InterPro" id="IPR032691">
    <property type="entry name" value="Mon2/Sec7/BIG1-like_HUS"/>
</dbReference>
<dbReference type="GO" id="GO:0005737">
    <property type="term" value="C:cytoplasm"/>
    <property type="evidence" value="ECO:0007669"/>
    <property type="project" value="UniProtKB-SubCell"/>
</dbReference>
<keyword evidence="6" id="KW-0472">Membrane</keyword>
<dbReference type="InterPro" id="IPR023394">
    <property type="entry name" value="Sec7_C_sf"/>
</dbReference>
<dbReference type="InterPro" id="IPR015403">
    <property type="entry name" value="Mon2/Sec7/BIG1-like_HDS"/>
</dbReference>
<evidence type="ECO:0000256" key="1">
    <source>
        <dbReference type="ARBA" id="ARBA00004370"/>
    </source>
</evidence>
<dbReference type="FunFam" id="1.10.220.20:FF:000002">
    <property type="entry name" value="Brefeldin A-inhibited guanine nucleotide-exchange protein 1"/>
    <property type="match status" value="1"/>
</dbReference>
<evidence type="ECO:0000256" key="5">
    <source>
        <dbReference type="ARBA" id="ARBA00022927"/>
    </source>
</evidence>
<keyword evidence="9" id="KW-1185">Reference proteome</keyword>
<feature type="region of interest" description="Disordered" evidence="7">
    <location>
        <begin position="1410"/>
        <end position="1434"/>
    </location>
</feature>
<accession>A0A7E4WCW0</accession>
<dbReference type="Pfam" id="PF16213">
    <property type="entry name" value="DCB"/>
    <property type="match status" value="1"/>
</dbReference>
<dbReference type="GO" id="GO:0032012">
    <property type="term" value="P:regulation of ARF protein signal transduction"/>
    <property type="evidence" value="ECO:0007669"/>
    <property type="project" value="InterPro"/>
</dbReference>
<dbReference type="CDD" id="cd00171">
    <property type="entry name" value="Sec7"/>
    <property type="match status" value="1"/>
</dbReference>
<dbReference type="SUPFAM" id="SSF48425">
    <property type="entry name" value="Sec7 domain"/>
    <property type="match status" value="1"/>
</dbReference>
<comment type="subcellular location">
    <subcellularLocation>
        <location evidence="2">Cytoplasm</location>
    </subcellularLocation>
    <subcellularLocation>
        <location evidence="1">Membrane</location>
    </subcellularLocation>
</comment>
<dbReference type="Gene3D" id="1.25.10.10">
    <property type="entry name" value="Leucine-rich Repeat Variant"/>
    <property type="match status" value="1"/>
</dbReference>
<name>A0A7E4WCW0_PANRE</name>
<proteinExistence type="predicted"/>
<dbReference type="SMART" id="SM00222">
    <property type="entry name" value="Sec7"/>
    <property type="match status" value="1"/>
</dbReference>
<reference evidence="10" key="2">
    <citation type="submission" date="2020-10" db="UniProtKB">
        <authorList>
            <consortium name="WormBaseParasite"/>
        </authorList>
    </citation>
    <scope>IDENTIFICATION</scope>
</reference>
<keyword evidence="3" id="KW-0813">Transport</keyword>
<dbReference type="FunFam" id="1.10.1000.11:FF:000003">
    <property type="entry name" value="Brefeldin A-inhibited guanine nucleotide-exchange protein 1"/>
    <property type="match status" value="1"/>
</dbReference>
<evidence type="ECO:0000256" key="2">
    <source>
        <dbReference type="ARBA" id="ARBA00004496"/>
    </source>
</evidence>
<evidence type="ECO:0000256" key="3">
    <source>
        <dbReference type="ARBA" id="ARBA00022448"/>
    </source>
</evidence>
<evidence type="ECO:0000313" key="10">
    <source>
        <dbReference type="WBParaSite" id="Pan_g9859.t2"/>
    </source>
</evidence>
<dbReference type="Pfam" id="PF12783">
    <property type="entry name" value="Sec7-like_HUS"/>
    <property type="match status" value="1"/>
</dbReference>
<feature type="region of interest" description="Disordered" evidence="7">
    <location>
        <begin position="282"/>
        <end position="305"/>
    </location>
</feature>
<evidence type="ECO:0000256" key="7">
    <source>
        <dbReference type="SAM" id="MobiDB-lite"/>
    </source>
</evidence>
<dbReference type="InterPro" id="IPR011989">
    <property type="entry name" value="ARM-like"/>
</dbReference>
<evidence type="ECO:0000259" key="8">
    <source>
        <dbReference type="PROSITE" id="PS50190"/>
    </source>
</evidence>
<keyword evidence="5" id="KW-0653">Protein transport</keyword>
<sequence length="1669" mass="188224">MSNVHRIQVEKKPHLSPSSSTFGSHPKRPPPVDMFLKTSLEGILNDKDIKRKENAQLKKACEGAIEQLNAEIELHQRQTSSTTQPLPNSNDYIVADGYFYPFELACQSKSPRIVATAIDVIGKLISYGHLIGDSPDASNPDTLLIDRIVESVCYPFQGPHTDDEVQLRIIRTVLIVVLSNTAKVHDHALLRAVRTCFDIYLASKNKVNTSTAKGILTQTISHIFNAMEKQEQMDQNVELDLDEMVVKSVLDNLINQVVQSTSNSTKDSTPVSVSVPQIAENERSSASSMVNGGIHSPAPPPVSHLSVEGLAEHLPSPSAVDEAGAKLDFQSPEEKDAYLIFRSLCKLSAKALPSEGIDKNSTEMRSKLLSLDMILLVVQNFNAPLSDQHSFVVAIRLYLCVALTQNAVSPYIPVFEKSLAIFVQLVNKFRVHLKRQIEVFFKEIIISILESSSSIFEQKWIVMHAISKIFDDATSVVDIYINYDCHLTSANIFESLVNILSKISSGYVGESSPNATVLQREREKKMRELGLECFVKVLQSLVTFYDEVNETKGKDNSIRGDDTDEAMTNGSNYEHLKQQKGKIESGIELFAKKPKQGLALLQEHGFVGTEPEDIARFYHVEERLDKTVLGDYLGDGDDFHKKVMYAYIDQFDFADVPFLQALRNFLDKFRLPGEAQKIDRLMEKFASRYCECNPTQNIFASADTAYVLSYAVIMLTTDLHSPQVRKKMTKEEFIRSVRGINDQNDLPEDFVSGIYDDIAVNEIKMKAGATGKPKLNADIASVSYRQLKQFQNLELESISQTAHALMEAASLAHVEFTTVNHYEHVRPIFLRAWTPCLAAFSIGLQSSDDEDIWRWCLEGFRHGIRVACVFRMVTQRDAYVQALTRFTLLMAKNALSEMKAKNVESIKLLITIGVEDGDFLEDCWYDVLKCISQLELAQLIGTSGPGMQKVFNIDDKTMHTIQECLSETNNQSVVVAVDRIFQGSSRLSGEAIVHFVRALARVSLEELALSGAPRMFMLQKIVEISFYNMGRIRIEWSMIWNILGEHFNAAGCSDNSDVSHFALDALRQLSTKFLEKGELPNFRLQKEFLRPFEVIMDNNISHDCREMVIACVTHMVQAHAGRIRSGWKNIFIVFAVAANESRQDLLESAFATTSDIISKIFPNHFSEVIDSFPEAVKCLSEFACNNTNDDTSMEAIRLIRSCAELVRRYTDLFDTDTDLTSPGSGPPSTYTSPTHSITVTSADNHRVWAKGWLSIFIQLWSIISRSKLDVRTRSLTVLFEIIKTYGRDFRPAWWTDVFKIVFKIFKFSSLGPNKTEWMVTTCNHALFSIVDVISEHFKQLAPHVPTFYEQLFLCIQQGSEQLARAAIDVLENLVVSNGKQFDPEMWDCTVELIIRIFKCSIITFFSEDEEPNGVENGQTSPEKSPADGTPRGKALDTDCVLTSPITRIIIQLEVVDAVTGVLFGKDAFKVEGPVSRRSPDEESDSVGNNDWAERAPQMYEYLTQDHLSRLITCLLESHTMARTFNSNSKQREMLWKAALRGKTPPNVIKLEWHTIHTALNILFHLYADTRIPEKHFDELKKWLIHSVNVALTEYVSIRSEQQRSAWLSVIQMMLNRTYELSDDRFAALGTPFFVNLAELVETEEPQIIRAALKRVVARALTSPPPHHRI</sequence>
<evidence type="ECO:0000313" key="9">
    <source>
        <dbReference type="Proteomes" id="UP000492821"/>
    </source>
</evidence>
<dbReference type="Pfam" id="PF20252">
    <property type="entry name" value="BIG2_C"/>
    <property type="match status" value="1"/>
</dbReference>